<dbReference type="EMBL" id="LXTC01000001">
    <property type="protein sequence ID" value="OBA24042.1"/>
    <property type="molecule type" value="Genomic_DNA"/>
</dbReference>
<dbReference type="GO" id="GO:0051536">
    <property type="term" value="F:iron-sulfur cluster binding"/>
    <property type="evidence" value="ECO:0007669"/>
    <property type="project" value="UniProtKB-KW"/>
</dbReference>
<dbReference type="OrthoDB" id="421327at2759"/>
<dbReference type="STRING" id="869754.A0A1A0HJH8"/>
<comment type="caution">
    <text evidence="9">The sequence shown here is derived from an EMBL/GenBank/DDBJ whole genome shotgun (WGS) entry which is preliminary data.</text>
</comment>
<name>A0A1A0HJH8_9ASCO</name>
<dbReference type="PANTHER" id="PTHR13184">
    <property type="entry name" value="37S RIBOSOMAL PROTEIN S22"/>
    <property type="match status" value="1"/>
</dbReference>
<dbReference type="GeneID" id="30031330"/>
<comment type="subcellular location">
    <subcellularLocation>
        <location evidence="1">Mitochondrion</location>
    </subcellularLocation>
</comment>
<dbReference type="InterPro" id="IPR015324">
    <property type="entry name" value="Ribosomal_Rsm22-like"/>
</dbReference>
<reference evidence="9 10" key="1">
    <citation type="submission" date="2016-05" db="EMBL/GenBank/DDBJ databases">
        <title>Comparative genomics of biotechnologically important yeasts.</title>
        <authorList>
            <consortium name="DOE Joint Genome Institute"/>
            <person name="Riley R."/>
            <person name="Haridas S."/>
            <person name="Wolfe K.H."/>
            <person name="Lopes M.R."/>
            <person name="Hittinger C.T."/>
            <person name="Goker M."/>
            <person name="Salamov A."/>
            <person name="Wisecaver J."/>
            <person name="Long T.M."/>
            <person name="Aerts A.L."/>
            <person name="Barry K."/>
            <person name="Choi C."/>
            <person name="Clum A."/>
            <person name="Coughlan A.Y."/>
            <person name="Deshpande S."/>
            <person name="Douglass A.P."/>
            <person name="Hanson S.J."/>
            <person name="Klenk H.-P."/>
            <person name="LaButti K."/>
            <person name="Lapidus A."/>
            <person name="Lindquist E."/>
            <person name="Lipzen A."/>
            <person name="Meier-kolthoff J.P."/>
            <person name="Ohm R.A."/>
            <person name="Otillar R.P."/>
            <person name="Pangilinan J."/>
            <person name="Peng Y."/>
            <person name="Rokas A."/>
            <person name="Rosa C.A."/>
            <person name="Scheuner C."/>
            <person name="Sibirny A.A."/>
            <person name="Slot J.C."/>
            <person name="Stielow J.B."/>
            <person name="Sun H."/>
            <person name="Kurtzman C.P."/>
            <person name="Blackwell M."/>
            <person name="Grigoriev I.V."/>
            <person name="Jeffries T.W."/>
        </authorList>
    </citation>
    <scope>NUCLEOTIDE SEQUENCE [LARGE SCALE GENOMIC DNA]</scope>
    <source>
        <strain evidence="9 10">NRRL YB-4993</strain>
    </source>
</reference>
<comment type="function">
    <text evidence="7">Mitochondrial ribosome (mitoribosome) assembly factor. Binds at the interface of the head and body domains of the mitochondrial small ribosomal subunit (mt-SSU), occluding the mRNA channel and preventing compaction of the head domain towards the body. Probable inactive methyltransferase: retains the characteristic folding and ability to bind S-adenosyl-L-methionine, but it probably lost its methyltransferase activity.</text>
</comment>
<protein>
    <submittedName>
        <fullName evidence="9">Mitochondrial ribosomal protein</fullName>
    </submittedName>
</protein>
<keyword evidence="9" id="KW-0687">Ribonucleoprotein</keyword>
<dbReference type="Proteomes" id="UP000092555">
    <property type="component" value="Unassembled WGS sequence"/>
</dbReference>
<keyword evidence="10" id="KW-1185">Reference proteome</keyword>
<evidence type="ECO:0000256" key="6">
    <source>
        <dbReference type="ARBA" id="ARBA00023128"/>
    </source>
</evidence>
<dbReference type="GO" id="GO:0006412">
    <property type="term" value="P:translation"/>
    <property type="evidence" value="ECO:0007669"/>
    <property type="project" value="InterPro"/>
</dbReference>
<dbReference type="Pfam" id="PF09243">
    <property type="entry name" value="Rsm22"/>
    <property type="match status" value="2"/>
</dbReference>
<evidence type="ECO:0000256" key="4">
    <source>
        <dbReference type="ARBA" id="ARBA00023004"/>
    </source>
</evidence>
<evidence type="ECO:0000256" key="3">
    <source>
        <dbReference type="ARBA" id="ARBA00022946"/>
    </source>
</evidence>
<keyword evidence="4" id="KW-0408">Iron</keyword>
<dbReference type="SUPFAM" id="SSF53335">
    <property type="entry name" value="S-adenosyl-L-methionine-dependent methyltransferases"/>
    <property type="match status" value="1"/>
</dbReference>
<gene>
    <name evidence="9" type="ORF">METBIDRAFT_65582</name>
</gene>
<evidence type="ECO:0000256" key="5">
    <source>
        <dbReference type="ARBA" id="ARBA00023014"/>
    </source>
</evidence>
<evidence type="ECO:0000256" key="7">
    <source>
        <dbReference type="ARBA" id="ARBA00045681"/>
    </source>
</evidence>
<evidence type="ECO:0000256" key="1">
    <source>
        <dbReference type="ARBA" id="ARBA00004173"/>
    </source>
</evidence>
<dbReference type="PANTHER" id="PTHR13184:SF5">
    <property type="entry name" value="METHYLTRANSFERASE-LIKE PROTEIN 17, MITOCHONDRIAL"/>
    <property type="match status" value="1"/>
</dbReference>
<keyword evidence="9" id="KW-0689">Ribosomal protein</keyword>
<keyword evidence="6" id="KW-0496">Mitochondrion</keyword>
<dbReference type="InterPro" id="IPR052571">
    <property type="entry name" value="Mt_RNA_Methyltransferase"/>
</dbReference>
<feature type="region of interest" description="Disordered" evidence="8">
    <location>
        <begin position="26"/>
        <end position="52"/>
    </location>
</feature>
<feature type="region of interest" description="Disordered" evidence="8">
    <location>
        <begin position="263"/>
        <end position="307"/>
    </location>
</feature>
<evidence type="ECO:0000313" key="10">
    <source>
        <dbReference type="Proteomes" id="UP000092555"/>
    </source>
</evidence>
<sequence>MPLRPLHLTRALLGTCTPRRSLQHLAPAAAGEESRGPETARAQPQLPFDRRKNGEKFGQLVRDEHWRPAGAAADGRHVKSVALAGEKPAYLEAPSPFRKADGSFVHGRNSEEARLDPRTLGARVDSLVTQLPAELAGVIGRNILLAVLPAKLRERAAQIYQSLEKEQIQRAPELALDADAHIAALFLQNYSHAYRALSELKQRVGPHFHPDLVLDIGYGPATGMLALNELMGAGFAPRTKEAYVVGRSNREMKKRAKILLSRQVSEIPRGGPGETESQETESRETEPKETEPKETEPKETNDAGAHYIGQVDASQITVVTRLRDALPSTKQYALIIVNQALLSREYNFPKDVDTNLHMILRLLKPDGHLVIVERGNALGFEIVARARQVMLRPESHRGEVGRVPRPYIRGSSVKPQKLRKEDQLITEDHIQYEHALLQQMENGDAAGAAPVGLEAQINAKFGPVSDEDMRFEFEDTGDYDVVPPQGNGPPDVDFHLSVVAPCAHHAVCPLQLGDPKFYKISGHQHRLQFCSFQQVVERPRYTMELKRGKRLATLWNKDAEDGFGLKHMPKSTAKLLQGSGRPGGNNSESGSFSYLIMHRAKNGPDDLRAIRDARDHQHEDPCALPRILETPEKVKKNVRLKVCAPSGNIELWQVPRSVGKQDYHDARKARQGDLWALGKKSALVKSRLSDAHMDKLKRMLNLQRKFVVKEKRKQQTKKLTSRLEADFDDPLDDLDSLASELEQSRKYRAKGKKAGFDVDLRAYDGK</sequence>
<feature type="compositionally biased region" description="Basic and acidic residues" evidence="8">
    <location>
        <begin position="280"/>
        <end position="301"/>
    </location>
</feature>
<organism evidence="9 10">
    <name type="scientific">Metschnikowia bicuspidata var. bicuspidata NRRL YB-4993</name>
    <dbReference type="NCBI Taxonomy" id="869754"/>
    <lineage>
        <taxon>Eukaryota</taxon>
        <taxon>Fungi</taxon>
        <taxon>Dikarya</taxon>
        <taxon>Ascomycota</taxon>
        <taxon>Saccharomycotina</taxon>
        <taxon>Pichiomycetes</taxon>
        <taxon>Metschnikowiaceae</taxon>
        <taxon>Metschnikowia</taxon>
    </lineage>
</organism>
<proteinExistence type="predicted"/>
<evidence type="ECO:0000256" key="2">
    <source>
        <dbReference type="ARBA" id="ARBA00022723"/>
    </source>
</evidence>
<dbReference type="PIRSF" id="PIRSF007797">
    <property type="entry name" value="RSM22"/>
    <property type="match status" value="1"/>
</dbReference>
<evidence type="ECO:0000313" key="9">
    <source>
        <dbReference type="EMBL" id="OBA24042.1"/>
    </source>
</evidence>
<dbReference type="GO" id="GO:0046872">
    <property type="term" value="F:metal ion binding"/>
    <property type="evidence" value="ECO:0007669"/>
    <property type="project" value="UniProtKB-KW"/>
</dbReference>
<dbReference type="AlphaFoldDB" id="A0A1A0HJH8"/>
<dbReference type="GO" id="GO:0008168">
    <property type="term" value="F:methyltransferase activity"/>
    <property type="evidence" value="ECO:0007669"/>
    <property type="project" value="InterPro"/>
</dbReference>
<dbReference type="GO" id="GO:0005763">
    <property type="term" value="C:mitochondrial small ribosomal subunit"/>
    <property type="evidence" value="ECO:0007669"/>
    <property type="project" value="TreeGrafter"/>
</dbReference>
<keyword evidence="2" id="KW-0479">Metal-binding</keyword>
<dbReference type="InterPro" id="IPR029063">
    <property type="entry name" value="SAM-dependent_MTases_sf"/>
</dbReference>
<dbReference type="InterPro" id="IPR016522">
    <property type="entry name" value="RSM22_mit_bud"/>
</dbReference>
<dbReference type="RefSeq" id="XP_018714523.1">
    <property type="nucleotide sequence ID" value="XM_018858354.1"/>
</dbReference>
<evidence type="ECO:0000256" key="8">
    <source>
        <dbReference type="SAM" id="MobiDB-lite"/>
    </source>
</evidence>
<accession>A0A1A0HJH8</accession>
<dbReference type="GO" id="GO:0003735">
    <property type="term" value="F:structural constituent of ribosome"/>
    <property type="evidence" value="ECO:0007669"/>
    <property type="project" value="TreeGrafter"/>
</dbReference>
<keyword evidence="5" id="KW-0411">Iron-sulfur</keyword>
<keyword evidence="3" id="KW-0809">Transit peptide</keyword>